<dbReference type="Proteomes" id="UP000007796">
    <property type="component" value="Unassembled WGS sequence"/>
</dbReference>
<keyword evidence="4" id="KW-1185">Reference proteome</keyword>
<feature type="domain" description="DUF5672" evidence="2">
    <location>
        <begin position="143"/>
        <end position="276"/>
    </location>
</feature>
<evidence type="ECO:0000259" key="2">
    <source>
        <dbReference type="Pfam" id="PF18922"/>
    </source>
</evidence>
<feature type="transmembrane region" description="Helical" evidence="1">
    <location>
        <begin position="46"/>
        <end position="64"/>
    </location>
</feature>
<protein>
    <recommendedName>
        <fullName evidence="2">DUF5672 domain-containing protein</fullName>
    </recommendedName>
</protein>
<keyword evidence="1" id="KW-0812">Transmembrane</keyword>
<organism evidence="4">
    <name type="scientific">Grosmannia clavigera (strain kw1407 / UAMH 11150)</name>
    <name type="common">Blue stain fungus</name>
    <name type="synonym">Graphiocladiella clavigera</name>
    <dbReference type="NCBI Taxonomy" id="655863"/>
    <lineage>
        <taxon>Eukaryota</taxon>
        <taxon>Fungi</taxon>
        <taxon>Dikarya</taxon>
        <taxon>Ascomycota</taxon>
        <taxon>Pezizomycotina</taxon>
        <taxon>Sordariomycetes</taxon>
        <taxon>Sordariomycetidae</taxon>
        <taxon>Ophiostomatales</taxon>
        <taxon>Ophiostomataceae</taxon>
        <taxon>Leptographium</taxon>
    </lineage>
</organism>
<dbReference type="RefSeq" id="XP_014169884.1">
    <property type="nucleotide sequence ID" value="XM_014314409.1"/>
</dbReference>
<dbReference type="GeneID" id="25980945"/>
<dbReference type="AlphaFoldDB" id="F0XPR9"/>
<dbReference type="OrthoDB" id="10025998at2759"/>
<dbReference type="InterPro" id="IPR043729">
    <property type="entry name" value="DUF5672"/>
</dbReference>
<reference evidence="3 4" key="1">
    <citation type="journal article" date="2011" name="Proc. Natl. Acad. Sci. U.S.A.">
        <title>Genome and transcriptome analyses of the mountain pine beetle-fungal symbiont Grosmannia clavigera, a lodgepole pine pathogen.</title>
        <authorList>
            <person name="DiGuistini S."/>
            <person name="Wang Y."/>
            <person name="Liao N.Y."/>
            <person name="Taylor G."/>
            <person name="Tanguay P."/>
            <person name="Feau N."/>
            <person name="Henrissat B."/>
            <person name="Chan S.K."/>
            <person name="Hesse-Orce U."/>
            <person name="Alamouti S.M."/>
            <person name="Tsui C.K.M."/>
            <person name="Docking R.T."/>
            <person name="Levasseur A."/>
            <person name="Haridas S."/>
            <person name="Robertson G."/>
            <person name="Birol I."/>
            <person name="Holt R.A."/>
            <person name="Marra M.A."/>
            <person name="Hamelin R.C."/>
            <person name="Hirst M."/>
            <person name="Jones S.J.M."/>
            <person name="Bohlmann J."/>
            <person name="Breuil C."/>
        </authorList>
    </citation>
    <scope>NUCLEOTIDE SEQUENCE [LARGE SCALE GENOMIC DNA]</scope>
    <source>
        <strain evidence="4">kw1407 / UAMH 11150</strain>
    </source>
</reference>
<dbReference type="EMBL" id="GL629801">
    <property type="protein sequence ID" value="EFX00402.1"/>
    <property type="molecule type" value="Genomic_DNA"/>
</dbReference>
<proteinExistence type="predicted"/>
<accession>F0XPR9</accession>
<keyword evidence="1" id="KW-0472">Membrane</keyword>
<gene>
    <name evidence="3" type="ORF">CMQ_7404</name>
</gene>
<name>F0XPR9_GROCL</name>
<evidence type="ECO:0000313" key="3">
    <source>
        <dbReference type="EMBL" id="EFX00402.1"/>
    </source>
</evidence>
<evidence type="ECO:0000313" key="4">
    <source>
        <dbReference type="Proteomes" id="UP000007796"/>
    </source>
</evidence>
<dbReference type="STRING" id="655863.F0XPR9"/>
<dbReference type="Pfam" id="PF18922">
    <property type="entry name" value="DUF5672"/>
    <property type="match status" value="1"/>
</dbReference>
<keyword evidence="1" id="KW-1133">Transmembrane helix</keyword>
<dbReference type="InParanoid" id="F0XPR9"/>
<dbReference type="HOGENOM" id="CLU_048589_2_0_1"/>
<evidence type="ECO:0000256" key="1">
    <source>
        <dbReference type="SAM" id="Phobius"/>
    </source>
</evidence>
<sequence>MLFADESGWKERIAGSLKNSNFNDMKNTAFMLVMALWAKTTRRMRFAGGVVFFVLTMVYFSGALRQAPSGIDYQSRARARYNESKVGLLIENRSFPVLAPLMLHFISVVPPDWRFRFMGSIESVKKINESVAIQEQVRAGKLDLTYIPSNMTTGSQEEISRFLTTLWLYETVLQPAEWLLLFQTDSILCANSQRNLNDYLEYHWIGAPWTKDSRWGGNGGLSLRRVSAMIDVLREQVRIDGSDPEDVWLAERLGHRPKSKVANGTVSLTFSGESFEGAETRLDNFTLSNANSSEIAAAAKAGKLVDGVDNYRVGFYEPMGYHTGGSGKYLNGHVWGTPEQRRHIWTYCPEVKMTLAMDAAKFVPGECGAVWKRTVNIPGAHGVVDVGYGTEIIDDIQYPVLPPGLYPW</sequence>
<dbReference type="eggNOG" id="ENOG502QW4V">
    <property type="taxonomic scope" value="Eukaryota"/>
</dbReference>